<evidence type="ECO:0000256" key="7">
    <source>
        <dbReference type="ARBA" id="ARBA00023136"/>
    </source>
</evidence>
<dbReference type="eggNOG" id="COG0730">
    <property type="taxonomic scope" value="Bacteria"/>
</dbReference>
<dbReference type="EMBL" id="AAMT01000002">
    <property type="protein sequence ID" value="EAQ14168.1"/>
    <property type="molecule type" value="Genomic_DNA"/>
</dbReference>
<reference evidence="9 10" key="1">
    <citation type="journal article" date="2010" name="J. Bacteriol.">
        <title>Genome sequences of Pelagibaca bermudensis HTCC2601T and Maritimibacter alkaliphilus HTCC2654T, the type strains of two marine Roseobacter genera.</title>
        <authorList>
            <person name="Thrash J.C."/>
            <person name="Cho J.C."/>
            <person name="Ferriera S."/>
            <person name="Johnson J."/>
            <person name="Vergin K.L."/>
            <person name="Giovannoni S.J."/>
        </authorList>
    </citation>
    <scope>NUCLEOTIDE SEQUENCE [LARGE SCALE GENOMIC DNA]</scope>
    <source>
        <strain evidence="9 10">HTCC2654</strain>
    </source>
</reference>
<dbReference type="Pfam" id="PF01925">
    <property type="entry name" value="TauE"/>
    <property type="match status" value="1"/>
</dbReference>
<keyword evidence="7 8" id="KW-0472">Membrane</keyword>
<keyword evidence="10" id="KW-1185">Reference proteome</keyword>
<evidence type="ECO:0000256" key="5">
    <source>
        <dbReference type="ARBA" id="ARBA00022692"/>
    </source>
</evidence>
<evidence type="ECO:0000256" key="2">
    <source>
        <dbReference type="ARBA" id="ARBA00009142"/>
    </source>
</evidence>
<feature type="transmembrane region" description="Helical" evidence="8">
    <location>
        <begin position="12"/>
        <end position="32"/>
    </location>
</feature>
<keyword evidence="3" id="KW-0813">Transport</keyword>
<dbReference type="RefSeq" id="WP_008333376.1">
    <property type="nucleotide sequence ID" value="NZ_CH902578.1"/>
</dbReference>
<proteinExistence type="inferred from homology"/>
<dbReference type="PANTHER" id="PTHR30269">
    <property type="entry name" value="TRANSMEMBRANE PROTEIN YFCA"/>
    <property type="match status" value="1"/>
</dbReference>
<dbReference type="PANTHER" id="PTHR30269:SF32">
    <property type="entry name" value="MEMBRANE TRANSPORTER PROTEIN-RELATED"/>
    <property type="match status" value="1"/>
</dbReference>
<comment type="caution">
    <text evidence="9">The sequence shown here is derived from an EMBL/GenBank/DDBJ whole genome shotgun (WGS) entry which is preliminary data.</text>
</comment>
<keyword evidence="4 8" id="KW-1003">Cell membrane</keyword>
<name>A3VB19_9RHOB</name>
<dbReference type="STRING" id="314271.RB2654_15901"/>
<dbReference type="GO" id="GO:0005886">
    <property type="term" value="C:plasma membrane"/>
    <property type="evidence" value="ECO:0007669"/>
    <property type="project" value="UniProtKB-SubCell"/>
</dbReference>
<feature type="transmembrane region" description="Helical" evidence="8">
    <location>
        <begin position="109"/>
        <end position="131"/>
    </location>
</feature>
<dbReference type="AlphaFoldDB" id="A3VB19"/>
<feature type="transmembrane region" description="Helical" evidence="8">
    <location>
        <begin position="209"/>
        <end position="228"/>
    </location>
</feature>
<organism evidence="9 10">
    <name type="scientific">Maritimibacter alkaliphilus HTCC2654</name>
    <dbReference type="NCBI Taxonomy" id="314271"/>
    <lineage>
        <taxon>Bacteria</taxon>
        <taxon>Pseudomonadati</taxon>
        <taxon>Pseudomonadota</taxon>
        <taxon>Alphaproteobacteria</taxon>
        <taxon>Rhodobacterales</taxon>
        <taxon>Roseobacteraceae</taxon>
        <taxon>Maritimibacter</taxon>
    </lineage>
</organism>
<keyword evidence="6 8" id="KW-1133">Transmembrane helix</keyword>
<dbReference type="InterPro" id="IPR002781">
    <property type="entry name" value="TM_pro_TauE-like"/>
</dbReference>
<evidence type="ECO:0000256" key="6">
    <source>
        <dbReference type="ARBA" id="ARBA00022989"/>
    </source>
</evidence>
<evidence type="ECO:0000256" key="3">
    <source>
        <dbReference type="ARBA" id="ARBA00022448"/>
    </source>
</evidence>
<dbReference type="InterPro" id="IPR052017">
    <property type="entry name" value="TSUP"/>
</dbReference>
<feature type="transmembrane region" description="Helical" evidence="8">
    <location>
        <begin position="143"/>
        <end position="160"/>
    </location>
</feature>
<gene>
    <name evidence="9" type="ORF">RB2654_15901</name>
</gene>
<comment type="subcellular location">
    <subcellularLocation>
        <location evidence="1 8">Cell membrane</location>
        <topology evidence="1 8">Multi-pass membrane protein</topology>
    </subcellularLocation>
</comment>
<dbReference type="OrthoDB" id="9800873at2"/>
<accession>A3VB19</accession>
<evidence type="ECO:0000256" key="1">
    <source>
        <dbReference type="ARBA" id="ARBA00004651"/>
    </source>
</evidence>
<feature type="transmembrane region" description="Helical" evidence="8">
    <location>
        <begin position="234"/>
        <end position="252"/>
    </location>
</feature>
<evidence type="ECO:0000256" key="8">
    <source>
        <dbReference type="RuleBase" id="RU363041"/>
    </source>
</evidence>
<protein>
    <recommendedName>
        <fullName evidence="8">Probable membrane transporter protein</fullName>
    </recommendedName>
</protein>
<sequence>MDLFDVFSDMAATTLIAATLIILFAGFVKGAVGFAMPMIMISGLGSILPPETALAALIVPTLVTNIRQASRGGWAAAWQSVKDYRVFLIAMLILLVLSAQLVGVISSKALFLVIGVPLVAFAVLQLAGFALRLDPENRTRDEALMGGFAGFLGGMSGIWGPPTVMYLTATDAPKSAAMRVQGVIYGIGSIALLLAHLRSGVLNPSTLPLSIAAVGPALIGMWIGFKLHDRMPQATFRRAMLLVLVVAGLNLIRRGLFG</sequence>
<keyword evidence="5 8" id="KW-0812">Transmembrane</keyword>
<comment type="similarity">
    <text evidence="2 8">Belongs to the 4-toluene sulfonate uptake permease (TSUP) (TC 2.A.102) family.</text>
</comment>
<feature type="transmembrane region" description="Helical" evidence="8">
    <location>
        <begin position="180"/>
        <end position="197"/>
    </location>
</feature>
<dbReference type="Proteomes" id="UP000002931">
    <property type="component" value="Unassembled WGS sequence"/>
</dbReference>
<feature type="transmembrane region" description="Helical" evidence="8">
    <location>
        <begin position="84"/>
        <end position="103"/>
    </location>
</feature>
<dbReference type="HOGENOM" id="CLU_054750_7_0_5"/>
<evidence type="ECO:0000313" key="9">
    <source>
        <dbReference type="EMBL" id="EAQ14168.1"/>
    </source>
</evidence>
<evidence type="ECO:0000256" key="4">
    <source>
        <dbReference type="ARBA" id="ARBA00022475"/>
    </source>
</evidence>
<evidence type="ECO:0000313" key="10">
    <source>
        <dbReference type="Proteomes" id="UP000002931"/>
    </source>
</evidence>